<protein>
    <recommendedName>
        <fullName evidence="2">SAC3/GANP/THP3 conserved domain-containing protein</fullName>
    </recommendedName>
</protein>
<dbReference type="Gene3D" id="1.25.40.990">
    <property type="match status" value="1"/>
</dbReference>
<dbReference type="EMBL" id="JAPCXC010000049">
    <property type="protein sequence ID" value="KAJ1608098.1"/>
    <property type="molecule type" value="Genomic_DNA"/>
</dbReference>
<organism evidence="3">
    <name type="scientific">Cryptosporidium canis</name>
    <dbReference type="NCBI Taxonomy" id="195482"/>
    <lineage>
        <taxon>Eukaryota</taxon>
        <taxon>Sar</taxon>
        <taxon>Alveolata</taxon>
        <taxon>Apicomplexa</taxon>
        <taxon>Conoidasida</taxon>
        <taxon>Coccidia</taxon>
        <taxon>Eucoccidiorida</taxon>
        <taxon>Eimeriorina</taxon>
        <taxon>Cryptosporidiidae</taxon>
        <taxon>Cryptosporidium</taxon>
    </lineage>
</organism>
<feature type="compositionally biased region" description="Polar residues" evidence="1">
    <location>
        <begin position="699"/>
        <end position="716"/>
    </location>
</feature>
<feature type="region of interest" description="Disordered" evidence="1">
    <location>
        <begin position="1532"/>
        <end position="1572"/>
    </location>
</feature>
<sequence length="1572" mass="177907">MAENFGGRNKAGRELIYHVRDEFKPPVEDSYSSAHPLLRRDLFEDPVSSMAGAYFRIQDPIQLSSSGQVEVAPEVFVGELMGMCTREEMVNKQLTSTANDFERLSGVTLSDDLEARIVNEFLAVKSFQRSDASRIFHKELVRPVIWCRMVVRRLLVYFIEADRASLSYLYRRPTGQDYKYIDIYNFLRDRLRAVWQDLTVQHATRHRASIDSFEVSFRFLLLSEEYLCNLKEFNSVQNGSLMSTCLDKLMSGYMDAMYHRKKSGEVKDTELSRILVYSSPFQPEFWSYRILASMSIKIKDADDNRVMDIINLVSPEIIQHPLVQLALGIHSSFRLVNIVRYFRYFRKCLWIILGLIKDQEGFTESLQRQVGCSSSSCNMEDSQNMEQYIPFVHALILICVLIKKYSNIIRLKYLNILLSSNMNRRQLMPLSSFIEVFGFYIESLESLRLFTERFGIKIFKRDDLSEALFSNSRCGFQSIHQIYGASSDFVVSFKDCINLSTTESLSILNSLSWPSELLMSLFEKIPRIDILDPIFEKIPISDFKLKPHTGDANYNKKSAADAGQSPFSLTSLSSKNRDIINRGYNNNSISNTLIKDLSDIDINKAANGLQLMTGSGNRNKRKGLFLDESPTSTLQACVNENNEPLNPVPTKQTRSTGKRRSLAEHGGLFSPDTNSTYNLQTQIKPIHFSPELPHPIHISNPNTPNKSSLKNARQMSNVDESVHAQICAGSTAQVSATADEGREGEGGVLPEKDVSREVRVGECEHDKECRDSREKVEEESGVFGGHAESASEFLPDMEGLDARDHKPPADSCLDHVIEDELVGLSGWKRYRVVLGNSQDPVGEADSREGAASIGEGENYRKVSILLSRIDLPEAESGISRWLDLSIYGILEHIKTDIISSMIRSLKFSFVFFYNQIVGVAGVSRSHTSQLNTFYTKLELVLSNLTSKDFLGGAEKYSSEQGSFIFPWNSVMVRSELHADRRRGNMIIDIFETDFSHSGHEVLQGIRQPQVPVHVEMLSVWQDNSTCLRSQLFSDEDISTFREKEESPDEANDLTLERLIYEYLINNGDVIVWTLPFLLKSSGHFVSSSLGTGDFIHLEDLSDEYMRRSMESFALEVSSRRGREQIIGEFQSCCRVLNARRYPVEEVRTRIPILKTVTIFLSFVAYVPITRLELEDASEAFQQRIGNEIRNLESNFEDIVLRECLQEGHVLVISNDVVSMTPDQRRLARGREEPDLISSYSGVACDLKFKCIGVAPLELLQDSARRQDCISTYAPGLHSLINARLDGRSFPNNIVISNGYSEDLEVDPASFLSTMWLQNFYKEQSWGAGSGCTSGGGHPSLAQTSLRETLRRGFIECFSLFTNGNIDWILVSGDCSYTEIKEIIVWIYDLYVHSMVCLDTDSSSSQSMERALPDLPWGLKDPCKIRDLSRVALKQYEKCIKSVSDTFRRKCETASPILTIPKVIWNVLFDHLEPLRGLTCILSDSTLFEYFSGLIAVGKDFGDVGESAGFEQEKASDPDELLSRMDSELFKPDRESADCQEAPYWRQTRAERSRRCDAGTPRLGPRGSPGSVK</sequence>
<feature type="compositionally biased region" description="Low complexity" evidence="1">
    <location>
        <begin position="639"/>
        <end position="649"/>
    </location>
</feature>
<dbReference type="GO" id="GO:0005737">
    <property type="term" value="C:cytoplasm"/>
    <property type="evidence" value="ECO:0007669"/>
    <property type="project" value="TreeGrafter"/>
</dbReference>
<evidence type="ECO:0000259" key="2">
    <source>
        <dbReference type="Pfam" id="PF03399"/>
    </source>
</evidence>
<feature type="region of interest" description="Disordered" evidence="1">
    <location>
        <begin position="692"/>
        <end position="716"/>
    </location>
</feature>
<evidence type="ECO:0000313" key="3">
    <source>
        <dbReference type="EMBL" id="KAJ1608098.1"/>
    </source>
</evidence>
<comment type="caution">
    <text evidence="3">The sequence shown here is derived from an EMBL/GenBank/DDBJ whole genome shotgun (WGS) entry which is preliminary data.</text>
</comment>
<proteinExistence type="predicted"/>
<feature type="domain" description="SAC3/GANP/THP3 conserved" evidence="2">
    <location>
        <begin position="83"/>
        <end position="458"/>
    </location>
</feature>
<evidence type="ECO:0000256" key="1">
    <source>
        <dbReference type="SAM" id="MobiDB-lite"/>
    </source>
</evidence>
<dbReference type="GO" id="GO:0006406">
    <property type="term" value="P:mRNA export from nucleus"/>
    <property type="evidence" value="ECO:0007669"/>
    <property type="project" value="TreeGrafter"/>
</dbReference>
<reference evidence="3" key="1">
    <citation type="submission" date="2022-10" db="EMBL/GenBank/DDBJ databases">
        <title>Adaptive evolution leads to modifications in subtelomeric GC content in a zoonotic Cryptosporidium species.</title>
        <authorList>
            <person name="Li J."/>
            <person name="Feng Y."/>
            <person name="Xiao L."/>
        </authorList>
    </citation>
    <scope>NUCLEOTIDE SEQUENCE</scope>
    <source>
        <strain evidence="3">33844</strain>
    </source>
</reference>
<accession>A0A9D5HX01</accession>
<dbReference type="OrthoDB" id="264795at2759"/>
<feature type="region of interest" description="Disordered" evidence="1">
    <location>
        <begin position="733"/>
        <end position="753"/>
    </location>
</feature>
<dbReference type="InterPro" id="IPR045107">
    <property type="entry name" value="SAC3/GANP/THP3"/>
</dbReference>
<dbReference type="Proteomes" id="UP001067231">
    <property type="component" value="Unassembled WGS sequence"/>
</dbReference>
<dbReference type="GO" id="GO:0070390">
    <property type="term" value="C:transcription export complex 2"/>
    <property type="evidence" value="ECO:0007669"/>
    <property type="project" value="TreeGrafter"/>
</dbReference>
<dbReference type="InterPro" id="IPR005062">
    <property type="entry name" value="SAC3/GANP/THP3_conserved"/>
</dbReference>
<feature type="compositionally biased region" description="Basic and acidic residues" evidence="1">
    <location>
        <begin position="739"/>
        <end position="753"/>
    </location>
</feature>
<dbReference type="Pfam" id="PF03399">
    <property type="entry name" value="SAC3_GANP"/>
    <property type="match status" value="1"/>
</dbReference>
<feature type="compositionally biased region" description="Basic and acidic residues" evidence="1">
    <location>
        <begin position="1547"/>
        <end position="1556"/>
    </location>
</feature>
<dbReference type="PANTHER" id="PTHR12436:SF3">
    <property type="entry name" value="GERMINAL-CENTER ASSOCIATED NUCLEAR PROTEIN"/>
    <property type="match status" value="1"/>
</dbReference>
<feature type="region of interest" description="Disordered" evidence="1">
    <location>
        <begin position="639"/>
        <end position="676"/>
    </location>
</feature>
<dbReference type="PANTHER" id="PTHR12436">
    <property type="entry name" value="80 KDA MCM3-ASSOCIATED PROTEIN"/>
    <property type="match status" value="1"/>
</dbReference>
<name>A0A9D5HX01_9CRYT</name>
<gene>
    <name evidence="3" type="ORF">OJ253_2066</name>
</gene>